<gene>
    <name evidence="4" type="ORF">Purlil1_1477</name>
</gene>
<reference evidence="4 5" key="1">
    <citation type="journal article" date="2024" name="Microbiol. Resour. Announc.">
        <title>Genome annotations for the ascomycete fungi Trichoderma harzianum, Trichoderma aggressivum, and Purpureocillium lilacinum.</title>
        <authorList>
            <person name="Beijen E.P.W."/>
            <person name="Ohm R.A."/>
        </authorList>
    </citation>
    <scope>NUCLEOTIDE SEQUENCE [LARGE SCALE GENOMIC DNA]</scope>
    <source>
        <strain evidence="4 5">CBS 150709</strain>
    </source>
</reference>
<accession>A0ABR0CC61</accession>
<keyword evidence="2" id="KW-0812">Transmembrane</keyword>
<keyword evidence="5" id="KW-1185">Reference proteome</keyword>
<feature type="transmembrane region" description="Helical" evidence="2">
    <location>
        <begin position="305"/>
        <end position="327"/>
    </location>
</feature>
<evidence type="ECO:0000256" key="1">
    <source>
        <dbReference type="SAM" id="MobiDB-lite"/>
    </source>
</evidence>
<evidence type="ECO:0000313" key="4">
    <source>
        <dbReference type="EMBL" id="KAK4093986.1"/>
    </source>
</evidence>
<keyword evidence="2" id="KW-1133">Transmembrane helix</keyword>
<feature type="transmembrane region" description="Helical" evidence="2">
    <location>
        <begin position="257"/>
        <end position="284"/>
    </location>
</feature>
<feature type="region of interest" description="Disordered" evidence="1">
    <location>
        <begin position="559"/>
        <end position="613"/>
    </location>
</feature>
<feature type="signal peptide" evidence="3">
    <location>
        <begin position="1"/>
        <end position="17"/>
    </location>
</feature>
<dbReference type="EMBL" id="JAWRVI010000004">
    <property type="protein sequence ID" value="KAK4093986.1"/>
    <property type="molecule type" value="Genomic_DNA"/>
</dbReference>
<feature type="compositionally biased region" description="Basic and acidic residues" evidence="1">
    <location>
        <begin position="579"/>
        <end position="595"/>
    </location>
</feature>
<feature type="chain" id="PRO_5046774109" evidence="3">
    <location>
        <begin position="18"/>
        <end position="613"/>
    </location>
</feature>
<keyword evidence="2" id="KW-0472">Membrane</keyword>
<evidence type="ECO:0000256" key="2">
    <source>
        <dbReference type="SAM" id="Phobius"/>
    </source>
</evidence>
<evidence type="ECO:0000313" key="5">
    <source>
        <dbReference type="Proteomes" id="UP001287286"/>
    </source>
</evidence>
<proteinExistence type="predicted"/>
<dbReference type="Proteomes" id="UP001287286">
    <property type="component" value="Unassembled WGS sequence"/>
</dbReference>
<feature type="region of interest" description="Disordered" evidence="1">
    <location>
        <begin position="163"/>
        <end position="197"/>
    </location>
</feature>
<feature type="transmembrane region" description="Helical" evidence="2">
    <location>
        <begin position="369"/>
        <end position="393"/>
    </location>
</feature>
<feature type="transmembrane region" description="Helical" evidence="2">
    <location>
        <begin position="339"/>
        <end position="362"/>
    </location>
</feature>
<comment type="caution">
    <text evidence="4">The sequence shown here is derived from an EMBL/GenBank/DDBJ whole genome shotgun (WGS) entry which is preliminary data.</text>
</comment>
<keyword evidence="3" id="KW-0732">Signal</keyword>
<protein>
    <submittedName>
        <fullName evidence="4">Uncharacterized protein</fullName>
    </submittedName>
</protein>
<sequence length="613" mass="66987">MQFSFVTLFALVAAAMASSDDGLAKRQEAVVDVQAAAMTDKQGNVIAFDASKVYQANTEAGLKDLVAAKGNLDADQTRDARVKARHPLSPISRDQRAGDLDAGRWCFVPNRRAFRRATPVAGCEKRVASGRQYEVSAMDRFAGGREAAVLGVVQAQVLTSDNASHVSTTAHRPFRGTEPKHGRLLQEPMDSPAPRRLPCSRTRRALKKATRAVPLAARLVSSHSAASLGRAAPQGPAPEWVKMANHRAQAQFDRARWRLAVLLPVWALQVLLATSMMGLFSWRLGDTIKHYDERDQKGETPTIEFAWEATNIAMSFIVALCTFFEIAKFVSESLTPWTMLFTHVIKLTCAAAILALDVVVYIQRSDAHYSLVGIALDAALIVTAIALVVYAVFTYRRLSAYDDYARPVNVKGYGFNDGLDRDFSYSSRLSVDNGKRGSVTSSRLSIGSIGGPFSTSNYRAASGSEDEPVHLQTMERTPSFYSHQRDTQFDEYVARRSSQGNGTLKADVERALSAELERGGGGSPDAMVVGSGVVKTRSRGPSIGRAVSYTSDHVLVAVPEEAEAEHHHETDRAALLGRGRRDSDQDHRSADRETDGPAVPQEVDVAEPKWRRE</sequence>
<organism evidence="4 5">
    <name type="scientific">Purpureocillium lilacinum</name>
    <name type="common">Paecilomyces lilacinus</name>
    <dbReference type="NCBI Taxonomy" id="33203"/>
    <lineage>
        <taxon>Eukaryota</taxon>
        <taxon>Fungi</taxon>
        <taxon>Dikarya</taxon>
        <taxon>Ascomycota</taxon>
        <taxon>Pezizomycotina</taxon>
        <taxon>Sordariomycetes</taxon>
        <taxon>Hypocreomycetidae</taxon>
        <taxon>Hypocreales</taxon>
        <taxon>Ophiocordycipitaceae</taxon>
        <taxon>Purpureocillium</taxon>
    </lineage>
</organism>
<evidence type="ECO:0000256" key="3">
    <source>
        <dbReference type="SAM" id="SignalP"/>
    </source>
</evidence>
<name>A0ABR0CC61_PURLI</name>